<evidence type="ECO:0000259" key="1">
    <source>
        <dbReference type="Pfam" id="PF00650"/>
    </source>
</evidence>
<dbReference type="OrthoDB" id="1831149at2759"/>
<dbReference type="InterPro" id="IPR036865">
    <property type="entry name" value="CRAL-TRIO_dom_sf"/>
</dbReference>
<dbReference type="Gramene" id="AUR62023521-RA">
    <property type="protein sequence ID" value="AUR62023521-RA:cds"/>
    <property type="gene ID" value="AUR62023521"/>
</dbReference>
<evidence type="ECO:0000313" key="3">
    <source>
        <dbReference type="Proteomes" id="UP000596660"/>
    </source>
</evidence>
<reference evidence="2" key="2">
    <citation type="submission" date="2021-03" db="UniProtKB">
        <authorList>
            <consortium name="EnsemblPlants"/>
        </authorList>
    </citation>
    <scope>IDENTIFICATION</scope>
</reference>
<dbReference type="InterPro" id="IPR044834">
    <property type="entry name" value="PATL"/>
</dbReference>
<accession>A0A803M4Z8</accession>
<name>A0A803M4Z8_CHEQI</name>
<sequence length="319" mass="36759">MEDAVRRNSSIQQFRTSIPPSAGREDRFLFNVDLKQESDASNQILRKILESVDFKIVGALEKLDEVEAWRAESLSKMVLTDSERAQPSPLRTEGFDNHNRQVFYLKVMLVDKKRDTNILLKVFCTELGRLMEQCKDFFLVVDFTGGNTHMQRVHVHEALNIIQKYYPRFIMDELYIGEFYYSIPLNMAKGKYIVSLDQAPYQLFRIIPAHHVPVEYGGIPSIVPVEGQEKGSIVTVRARVIGWEVSFGARLVPTDPSVRPTIYPLLLREFNFMPSDGDDYEEMILDNVPFNGKICIEVENSSFKTKKLVYLCFARRQSS</sequence>
<dbReference type="AlphaFoldDB" id="A0A803M4Z8"/>
<keyword evidence="3" id="KW-1185">Reference proteome</keyword>
<dbReference type="KEGG" id="cqi:110725211"/>
<organism evidence="2 3">
    <name type="scientific">Chenopodium quinoa</name>
    <name type="common">Quinoa</name>
    <dbReference type="NCBI Taxonomy" id="63459"/>
    <lineage>
        <taxon>Eukaryota</taxon>
        <taxon>Viridiplantae</taxon>
        <taxon>Streptophyta</taxon>
        <taxon>Embryophyta</taxon>
        <taxon>Tracheophyta</taxon>
        <taxon>Spermatophyta</taxon>
        <taxon>Magnoliopsida</taxon>
        <taxon>eudicotyledons</taxon>
        <taxon>Gunneridae</taxon>
        <taxon>Pentapetalae</taxon>
        <taxon>Caryophyllales</taxon>
        <taxon>Chenopodiaceae</taxon>
        <taxon>Chenopodioideae</taxon>
        <taxon>Atripliceae</taxon>
        <taxon>Chenopodium</taxon>
    </lineage>
</organism>
<dbReference type="SUPFAM" id="SSF52087">
    <property type="entry name" value="CRAL/TRIO domain"/>
    <property type="match status" value="1"/>
</dbReference>
<dbReference type="GeneID" id="110725211"/>
<dbReference type="Pfam" id="PF00650">
    <property type="entry name" value="CRAL_TRIO"/>
    <property type="match status" value="1"/>
</dbReference>
<dbReference type="Proteomes" id="UP000596660">
    <property type="component" value="Unplaced"/>
</dbReference>
<dbReference type="EnsemblPlants" id="AUR62023521-RA">
    <property type="protein sequence ID" value="AUR62023521-RA:cds"/>
    <property type="gene ID" value="AUR62023521"/>
</dbReference>
<reference evidence="2" key="1">
    <citation type="journal article" date="2017" name="Nature">
        <title>The genome of Chenopodium quinoa.</title>
        <authorList>
            <person name="Jarvis D.E."/>
            <person name="Ho Y.S."/>
            <person name="Lightfoot D.J."/>
            <person name="Schmoeckel S.M."/>
            <person name="Li B."/>
            <person name="Borm T.J.A."/>
            <person name="Ohyanagi H."/>
            <person name="Mineta K."/>
            <person name="Michell C.T."/>
            <person name="Saber N."/>
            <person name="Kharbatia N.M."/>
            <person name="Rupper R.R."/>
            <person name="Sharp A.R."/>
            <person name="Dally N."/>
            <person name="Boughton B.A."/>
            <person name="Woo Y.H."/>
            <person name="Gao G."/>
            <person name="Schijlen E.G.W.M."/>
            <person name="Guo X."/>
            <person name="Momin A.A."/>
            <person name="Negrao S."/>
            <person name="Al-Babili S."/>
            <person name="Gehring C."/>
            <person name="Roessner U."/>
            <person name="Jung C."/>
            <person name="Murphy K."/>
            <person name="Arold S.T."/>
            <person name="Gojobori T."/>
            <person name="van der Linden C.G."/>
            <person name="van Loo E.N."/>
            <person name="Jellen E.N."/>
            <person name="Maughan P.J."/>
            <person name="Tester M."/>
        </authorList>
    </citation>
    <scope>NUCLEOTIDE SEQUENCE [LARGE SCALE GENOMIC DNA]</scope>
    <source>
        <strain evidence="2">cv. PI 614886</strain>
    </source>
</reference>
<dbReference type="Gene3D" id="3.40.525.10">
    <property type="entry name" value="CRAL-TRIO lipid binding domain"/>
    <property type="match status" value="1"/>
</dbReference>
<proteinExistence type="predicted"/>
<dbReference type="RefSeq" id="XP_021760387.1">
    <property type="nucleotide sequence ID" value="XM_021904695.1"/>
</dbReference>
<dbReference type="PANTHER" id="PTHR45932">
    <property type="entry name" value="PATELLIN-1"/>
    <property type="match status" value="1"/>
</dbReference>
<dbReference type="InterPro" id="IPR001251">
    <property type="entry name" value="CRAL-TRIO_dom"/>
</dbReference>
<evidence type="ECO:0000313" key="2">
    <source>
        <dbReference type="EnsemblPlants" id="AUR62023521-RA:cds"/>
    </source>
</evidence>
<dbReference type="PANTHER" id="PTHR45932:SF17">
    <property type="entry name" value="CELLULAR RETINALDEHYDE-BINDING_TRIPLE FUNCTION DOMAIN-CONTAINING PROTEIN"/>
    <property type="match status" value="1"/>
</dbReference>
<dbReference type="GO" id="GO:0008289">
    <property type="term" value="F:lipid binding"/>
    <property type="evidence" value="ECO:0007669"/>
    <property type="project" value="InterPro"/>
</dbReference>
<gene>
    <name evidence="2" type="primary">LOC110725211</name>
</gene>
<protein>
    <recommendedName>
        <fullName evidence="1">CRAL-TRIO domain-containing protein</fullName>
    </recommendedName>
</protein>
<feature type="domain" description="CRAL-TRIO" evidence="1">
    <location>
        <begin position="93"/>
        <end position="171"/>
    </location>
</feature>